<name>U2QSD6_EUBRA</name>
<dbReference type="Proteomes" id="UP000016608">
    <property type="component" value="Unassembled WGS sequence"/>
</dbReference>
<gene>
    <name evidence="1" type="ORF">HMPREF0373_03159</name>
</gene>
<dbReference type="HOGENOM" id="CLU_3135817_0_0_9"/>
<reference evidence="1 2" key="1">
    <citation type="submission" date="2013-06" db="EMBL/GenBank/DDBJ databases">
        <authorList>
            <person name="Weinstock G."/>
            <person name="Sodergren E."/>
            <person name="Lobos E.A."/>
            <person name="Fulton L."/>
            <person name="Fulton R."/>
            <person name="Courtney L."/>
            <person name="Fronick C."/>
            <person name="O'Laughlin M."/>
            <person name="Godfrey J."/>
            <person name="Wilson R.M."/>
            <person name="Miner T."/>
            <person name="Farmer C."/>
            <person name="Delehaunty K."/>
            <person name="Cordes M."/>
            <person name="Minx P."/>
            <person name="Tomlinson C."/>
            <person name="Chen J."/>
            <person name="Wollam A."/>
            <person name="Pepin K.H."/>
            <person name="Bhonagiri V."/>
            <person name="Zhang X."/>
            <person name="Warren W."/>
            <person name="Mitreva M."/>
            <person name="Mardis E.R."/>
            <person name="Wilson R.K."/>
        </authorList>
    </citation>
    <scope>NUCLEOTIDE SEQUENCE [LARGE SCALE GENOMIC DNA]</scope>
    <source>
        <strain evidence="1 2">ATCC 29099</strain>
    </source>
</reference>
<evidence type="ECO:0000313" key="2">
    <source>
        <dbReference type="Proteomes" id="UP000016608"/>
    </source>
</evidence>
<organism evidence="1 2">
    <name type="scientific">Eubacterium ramulus ATCC 29099</name>
    <dbReference type="NCBI Taxonomy" id="1256908"/>
    <lineage>
        <taxon>Bacteria</taxon>
        <taxon>Bacillati</taxon>
        <taxon>Bacillota</taxon>
        <taxon>Clostridia</taxon>
        <taxon>Eubacteriales</taxon>
        <taxon>Eubacteriaceae</taxon>
        <taxon>Eubacterium</taxon>
    </lineage>
</organism>
<dbReference type="EMBL" id="AWVJ01000190">
    <property type="protein sequence ID" value="ERK41652.1"/>
    <property type="molecule type" value="Genomic_DNA"/>
</dbReference>
<protein>
    <submittedName>
        <fullName evidence="1">Uncharacterized protein</fullName>
    </submittedName>
</protein>
<accession>U2QSD6</accession>
<proteinExistence type="predicted"/>
<dbReference type="AlphaFoldDB" id="U2QSD6"/>
<keyword evidence="2" id="KW-1185">Reference proteome</keyword>
<sequence>MLLFDRKFNVISYQIKSGQPTLPARLLFIFLTSAGYQSSVTDQIFNRNC</sequence>
<comment type="caution">
    <text evidence="1">The sequence shown here is derived from an EMBL/GenBank/DDBJ whole genome shotgun (WGS) entry which is preliminary data.</text>
</comment>
<evidence type="ECO:0000313" key="1">
    <source>
        <dbReference type="EMBL" id="ERK41652.1"/>
    </source>
</evidence>